<evidence type="ECO:0000256" key="1">
    <source>
        <dbReference type="ARBA" id="ARBA00023604"/>
    </source>
</evidence>
<dbReference type="SUPFAM" id="SSF52540">
    <property type="entry name" value="P-loop containing nucleoside triphosphate hydrolases"/>
    <property type="match status" value="1"/>
</dbReference>
<dbReference type="InterPro" id="IPR011990">
    <property type="entry name" value="TPR-like_helical_dom_sf"/>
</dbReference>
<dbReference type="InterPro" id="IPR056681">
    <property type="entry name" value="DUF7779"/>
</dbReference>
<dbReference type="Gene3D" id="1.25.40.10">
    <property type="entry name" value="Tetratricopeptide repeat domain"/>
    <property type="match status" value="2"/>
</dbReference>
<protein>
    <submittedName>
        <fullName evidence="4">Uncharacterized protein</fullName>
    </submittedName>
</protein>
<dbReference type="Pfam" id="PF00931">
    <property type="entry name" value="NB-ARC"/>
    <property type="match status" value="1"/>
</dbReference>
<dbReference type="SMART" id="SM00028">
    <property type="entry name" value="TPR"/>
    <property type="match status" value="5"/>
</dbReference>
<dbReference type="InterPro" id="IPR002182">
    <property type="entry name" value="NB-ARC"/>
</dbReference>
<dbReference type="PRINTS" id="PR00364">
    <property type="entry name" value="DISEASERSIST"/>
</dbReference>
<dbReference type="InterPro" id="IPR027417">
    <property type="entry name" value="P-loop_NTPase"/>
</dbReference>
<feature type="domain" description="NB-ARC" evidence="2">
    <location>
        <begin position="462"/>
        <end position="613"/>
    </location>
</feature>
<proteinExistence type="inferred from homology"/>
<organism evidence="4 5">
    <name type="scientific">Xylaria multiplex</name>
    <dbReference type="NCBI Taxonomy" id="323545"/>
    <lineage>
        <taxon>Eukaryota</taxon>
        <taxon>Fungi</taxon>
        <taxon>Dikarya</taxon>
        <taxon>Ascomycota</taxon>
        <taxon>Pezizomycotina</taxon>
        <taxon>Sordariomycetes</taxon>
        <taxon>Xylariomycetidae</taxon>
        <taxon>Xylariales</taxon>
        <taxon>Xylariaceae</taxon>
        <taxon>Xylaria</taxon>
    </lineage>
</organism>
<dbReference type="PANTHER" id="PTHR34598:SF3">
    <property type="entry name" value="OXIDOREDUCTASE AN1597"/>
    <property type="match status" value="1"/>
</dbReference>
<dbReference type="GO" id="GO:0016491">
    <property type="term" value="F:oxidoreductase activity"/>
    <property type="evidence" value="ECO:0007669"/>
    <property type="project" value="InterPro"/>
</dbReference>
<gene>
    <name evidence="4" type="ORF">GQX73_g5174</name>
</gene>
<name>A0A7C8MTU4_9PEZI</name>
<dbReference type="SUPFAM" id="SSF48452">
    <property type="entry name" value="TPR-like"/>
    <property type="match status" value="2"/>
</dbReference>
<comment type="similarity">
    <text evidence="1">Belongs to the asaB hydroxylase/desaturase family.</text>
</comment>
<dbReference type="PANTHER" id="PTHR34598">
    <property type="entry name" value="BLL6449 PROTEIN"/>
    <property type="match status" value="1"/>
</dbReference>
<dbReference type="Pfam" id="PF25000">
    <property type="entry name" value="DUF7779"/>
    <property type="match status" value="1"/>
</dbReference>
<dbReference type="OrthoDB" id="6161812at2759"/>
<dbReference type="Gene3D" id="3.40.50.300">
    <property type="entry name" value="P-loop containing nucleotide triphosphate hydrolases"/>
    <property type="match status" value="1"/>
</dbReference>
<dbReference type="GO" id="GO:0043531">
    <property type="term" value="F:ADP binding"/>
    <property type="evidence" value="ECO:0007669"/>
    <property type="project" value="InterPro"/>
</dbReference>
<dbReference type="EMBL" id="WUBL01000051">
    <property type="protein sequence ID" value="KAF2968413.1"/>
    <property type="molecule type" value="Genomic_DNA"/>
</dbReference>
<dbReference type="InterPro" id="IPR019734">
    <property type="entry name" value="TPR_rpt"/>
</dbReference>
<dbReference type="InParanoid" id="A0A7C8MTU4"/>
<dbReference type="InterPro" id="IPR044053">
    <property type="entry name" value="AsaB-like"/>
</dbReference>
<reference evidence="4 5" key="1">
    <citation type="submission" date="2019-12" db="EMBL/GenBank/DDBJ databases">
        <title>Draft genome sequence of the ascomycete Xylaria multiplex DSM 110363.</title>
        <authorList>
            <person name="Buettner E."/>
            <person name="Kellner H."/>
        </authorList>
    </citation>
    <scope>NUCLEOTIDE SEQUENCE [LARGE SCALE GENOMIC DNA]</scope>
    <source>
        <strain evidence="4 5">DSM 110363</strain>
    </source>
</reference>
<evidence type="ECO:0000313" key="5">
    <source>
        <dbReference type="Proteomes" id="UP000481858"/>
    </source>
</evidence>
<comment type="caution">
    <text evidence="4">The sequence shown here is derived from an EMBL/GenBank/DDBJ whole genome shotgun (WGS) entry which is preliminary data.</text>
</comment>
<dbReference type="Proteomes" id="UP000481858">
    <property type="component" value="Unassembled WGS sequence"/>
</dbReference>
<evidence type="ECO:0000313" key="4">
    <source>
        <dbReference type="EMBL" id="KAF2968413.1"/>
    </source>
</evidence>
<evidence type="ECO:0000259" key="2">
    <source>
        <dbReference type="Pfam" id="PF00931"/>
    </source>
</evidence>
<keyword evidence="5" id="KW-1185">Reference proteome</keyword>
<evidence type="ECO:0000259" key="3">
    <source>
        <dbReference type="Pfam" id="PF25000"/>
    </source>
</evidence>
<feature type="domain" description="DUF7779" evidence="3">
    <location>
        <begin position="720"/>
        <end position="795"/>
    </location>
</feature>
<accession>A0A7C8MTU4</accession>
<dbReference type="NCBIfam" id="NF041278">
    <property type="entry name" value="CmcJ_NvfI_EfuI"/>
    <property type="match status" value="1"/>
</dbReference>
<sequence>MQNQNLYTLGDMTFLRRDPLYKREKPYLVLLPNTADVDPSIPRHNLQFEKHQVELTDIRGRENEYRIDECGFQYICHRTAVRVLLGLQGDGPTLPDVHEYKVETERTLKSFFNAVRVVCYDFRIRENVEYYRSEIDLNDPLLREGPAQGAHTDVTARSGPEMIRHRLGEEDFRTYRNPTYRFRIVNTWRPLNDICQENPLSLCDYRSVDPQDLTAADRVTPERAGEVYYIHHNRNQKWHWLRNQRSDELTVFVLYDDQPGNQAKCRWEDLYVRSRWQGPFMKKLPDISFGSAQDPVLSLETKSHWLDFVKKLEKIRRDLVVLNARLKYLSLYHSYDDEIKLALLEIFTSLIRFWVASVKWMRSNPLGQVAQGSKSDSKFLKLFEEVEAAMEHFEKLSTAIDPSYHDRIERMDHEKRMRQAEFANNVGVSDDLVVYPVHMLPSAHHSAVFHGRTESLTLIGTHLDGNRDSLRSVLVHGLGGVGKTQTALQYAHRNSSKYDAIFWIQSETFLSINASITKIARGLRLPGSMRDGADEQNLAAFQSWQQAAKRNGRQWLMIFDNVEKLEDILPNYVPTTNGSIIITSRYPDCGLQTSFPLALKPFKVEEGAQLLKQYLKYPSTQLVDVGNDERALKSLSERVDGLPLGLRAIAGLMNARKSMTASKFMGLYDKGSRKLLKSSARVVDYDPDTSRVIGKEHVLDRIWHMSFDLLEDQVELDDTPKPRLLLGMCALLCPDGIPLSLLGQTSDHSALSNEAPSPFGDEVDLDSATVALTQMALIDCDDSRITIHRLVQDAYIYYHLDSQRYEELENALNTSVSLLFHSFPRQINGRPMHDNWKQCNNLIQHAKWLADRCAEIRSIIPKFHPPPDTTELLKSCAWFLFEMADHRTAIHVLEISKELCLDQKSELYAHLLNTNGCCAFELNDLTTCRQDWEKALAIREIWAKRGVPGAEEELANQLNNFGNLESGEGRYDSALEFFGRAKKIRLRLGKEAIVPLGVSHMTTGRAYFLKGMHAEALQHYKSAENIFLDHFGVNGHFMAHLNYAYGNLNYAQGDTGPAKSFYTLAQKILEEDTPYHLLLAACNYKLACLEAAENKSDAALVILEKALAIAEFRDASGDIARILKKKAAILFNGNEEERARAQILTTDAEKFLAKQRNLVMSLEEDGEDEWNLWVCPYWSISD</sequence>
<dbReference type="AlphaFoldDB" id="A0A7C8MTU4"/>